<dbReference type="Proteomes" id="UP000789860">
    <property type="component" value="Unassembled WGS sequence"/>
</dbReference>
<evidence type="ECO:0000313" key="2">
    <source>
        <dbReference type="Proteomes" id="UP000789860"/>
    </source>
</evidence>
<proteinExistence type="predicted"/>
<gene>
    <name evidence="1" type="ORF">SCALOS_LOCUS7903</name>
</gene>
<evidence type="ECO:0000313" key="1">
    <source>
        <dbReference type="EMBL" id="CAG8629081.1"/>
    </source>
</evidence>
<protein>
    <submittedName>
        <fullName evidence="1">11155_t:CDS:1</fullName>
    </submittedName>
</protein>
<organism evidence="1 2">
    <name type="scientific">Scutellospora calospora</name>
    <dbReference type="NCBI Taxonomy" id="85575"/>
    <lineage>
        <taxon>Eukaryota</taxon>
        <taxon>Fungi</taxon>
        <taxon>Fungi incertae sedis</taxon>
        <taxon>Mucoromycota</taxon>
        <taxon>Glomeromycotina</taxon>
        <taxon>Glomeromycetes</taxon>
        <taxon>Diversisporales</taxon>
        <taxon>Gigasporaceae</taxon>
        <taxon>Scutellospora</taxon>
    </lineage>
</organism>
<dbReference type="EMBL" id="CAJVPM010019294">
    <property type="protein sequence ID" value="CAG8629081.1"/>
    <property type="molecule type" value="Genomic_DNA"/>
</dbReference>
<feature type="non-terminal residue" evidence="1">
    <location>
        <position position="190"/>
    </location>
</feature>
<accession>A0ACA9N484</accession>
<keyword evidence="2" id="KW-1185">Reference proteome</keyword>
<comment type="caution">
    <text evidence="1">The sequence shown here is derived from an EMBL/GenBank/DDBJ whole genome shotgun (WGS) entry which is preliminary data.</text>
</comment>
<name>A0ACA9N484_9GLOM</name>
<sequence length="190" mass="21332">MGYPRVQGGINHPVAQHSIMDFSPYDQHFSKRVRVNDNDFPLSPPLNAVHYDNMTHSPPMCQDNGSDEEHDLLPTPEHSPNHTPGTSPTLGPHVVDHHDIFNNQTNFYKIDNSDWKPQCHSNFTFTIPTPIFPNRISDVFNDLTFSPRARVLPPLQNNNNNVSPVSPTTGPIGINNSCFGIFSNNVNYYG</sequence>
<reference evidence="1" key="1">
    <citation type="submission" date="2021-06" db="EMBL/GenBank/DDBJ databases">
        <authorList>
            <person name="Kallberg Y."/>
            <person name="Tangrot J."/>
            <person name="Rosling A."/>
        </authorList>
    </citation>
    <scope>NUCLEOTIDE SEQUENCE</scope>
    <source>
        <strain evidence="1">AU212A</strain>
    </source>
</reference>